<sequence length="63" mass="7379">MKVLNGIVYHFFFSSSLNFISPHKSTFDYPPNKERKQQKSKTPRVLIPITLYLPLLVDLLTKK</sequence>
<dbReference type="EMBL" id="AP026867">
    <property type="protein sequence ID" value="BDS09352.1"/>
    <property type="molecule type" value="Genomic_DNA"/>
</dbReference>
<dbReference type="KEGG" id="aup:AsAng_0000500"/>
<keyword evidence="2" id="KW-1185">Reference proteome</keyword>
<proteinExistence type="predicted"/>
<dbReference type="Proteomes" id="UP001060919">
    <property type="component" value="Chromosome"/>
</dbReference>
<evidence type="ECO:0000313" key="2">
    <source>
        <dbReference type="Proteomes" id="UP001060919"/>
    </source>
</evidence>
<name>A0A915VJU3_9BACT</name>
<gene>
    <name evidence="1" type="ORF">AsAng_0000500</name>
</gene>
<evidence type="ECO:0000313" key="1">
    <source>
        <dbReference type="EMBL" id="BDS09352.1"/>
    </source>
</evidence>
<dbReference type="AlphaFoldDB" id="A0A915VJU3"/>
<organism evidence="1 2">
    <name type="scientific">Aureispira anguillae</name>
    <dbReference type="NCBI Taxonomy" id="2864201"/>
    <lineage>
        <taxon>Bacteria</taxon>
        <taxon>Pseudomonadati</taxon>
        <taxon>Bacteroidota</taxon>
        <taxon>Saprospiria</taxon>
        <taxon>Saprospirales</taxon>
        <taxon>Saprospiraceae</taxon>
        <taxon>Aureispira</taxon>
    </lineage>
</organism>
<reference evidence="1" key="1">
    <citation type="submission" date="2022-09" db="EMBL/GenBank/DDBJ databases">
        <title>Aureispira anguillicida sp. nov., isolated from Leptocephalus of Japanese eel Anguilla japonica.</title>
        <authorList>
            <person name="Yuasa K."/>
            <person name="Mekata T."/>
            <person name="Ikunari K."/>
        </authorList>
    </citation>
    <scope>NUCLEOTIDE SEQUENCE</scope>
    <source>
        <strain evidence="1">EL160426</strain>
    </source>
</reference>
<protein>
    <submittedName>
        <fullName evidence="1">Uncharacterized protein</fullName>
    </submittedName>
</protein>
<accession>A0A915VJU3</accession>